<organism evidence="2 3">
    <name type="scientific">Toxocara canis</name>
    <name type="common">Canine roundworm</name>
    <dbReference type="NCBI Taxonomy" id="6265"/>
    <lineage>
        <taxon>Eukaryota</taxon>
        <taxon>Metazoa</taxon>
        <taxon>Ecdysozoa</taxon>
        <taxon>Nematoda</taxon>
        <taxon>Chromadorea</taxon>
        <taxon>Rhabditida</taxon>
        <taxon>Spirurina</taxon>
        <taxon>Ascaridomorpha</taxon>
        <taxon>Ascaridoidea</taxon>
        <taxon>Toxocaridae</taxon>
        <taxon>Toxocara</taxon>
    </lineage>
</organism>
<accession>A0A0B2VQB2</accession>
<evidence type="ECO:0000256" key="1">
    <source>
        <dbReference type="SAM" id="MobiDB-lite"/>
    </source>
</evidence>
<proteinExistence type="predicted"/>
<protein>
    <submittedName>
        <fullName evidence="2">Uncharacterized protein</fullName>
    </submittedName>
</protein>
<gene>
    <name evidence="2" type="ORF">Tcan_10663</name>
</gene>
<dbReference type="EMBL" id="JPKZ01001180">
    <property type="protein sequence ID" value="KHN83559.1"/>
    <property type="molecule type" value="Genomic_DNA"/>
</dbReference>
<keyword evidence="3" id="KW-1185">Reference proteome</keyword>
<evidence type="ECO:0000313" key="2">
    <source>
        <dbReference type="EMBL" id="KHN83559.1"/>
    </source>
</evidence>
<reference evidence="2 3" key="1">
    <citation type="submission" date="2014-11" db="EMBL/GenBank/DDBJ databases">
        <title>Genetic blueprint of the zoonotic pathogen Toxocara canis.</title>
        <authorList>
            <person name="Zhu X.-Q."/>
            <person name="Korhonen P.K."/>
            <person name="Cai H."/>
            <person name="Young N.D."/>
            <person name="Nejsum P."/>
            <person name="von Samson-Himmelstjerna G."/>
            <person name="Boag P.R."/>
            <person name="Tan P."/>
            <person name="Li Q."/>
            <person name="Min J."/>
            <person name="Yang Y."/>
            <person name="Wang X."/>
            <person name="Fang X."/>
            <person name="Hall R.S."/>
            <person name="Hofmann A."/>
            <person name="Sternberg P.W."/>
            <person name="Jex A.R."/>
            <person name="Gasser R.B."/>
        </authorList>
    </citation>
    <scope>NUCLEOTIDE SEQUENCE [LARGE SCALE GENOMIC DNA]</scope>
    <source>
        <strain evidence="2">PN_DK_2014</strain>
    </source>
</reference>
<evidence type="ECO:0000313" key="3">
    <source>
        <dbReference type="Proteomes" id="UP000031036"/>
    </source>
</evidence>
<dbReference type="Proteomes" id="UP000031036">
    <property type="component" value="Unassembled WGS sequence"/>
</dbReference>
<comment type="caution">
    <text evidence="2">The sequence shown here is derived from an EMBL/GenBank/DDBJ whole genome shotgun (WGS) entry which is preliminary data.</text>
</comment>
<feature type="region of interest" description="Disordered" evidence="1">
    <location>
        <begin position="1"/>
        <end position="28"/>
    </location>
</feature>
<name>A0A0B2VQB2_TOXCA</name>
<dbReference type="AlphaFoldDB" id="A0A0B2VQB2"/>
<feature type="compositionally biased region" description="Polar residues" evidence="1">
    <location>
        <begin position="1"/>
        <end position="10"/>
    </location>
</feature>
<sequence length="53" mass="5818">MENAWPSTKISPPAKSIHSSSTPTKVRPVRSPHRIFNALVALSNCSSLEILIF</sequence>